<dbReference type="PROSITE" id="PS00061">
    <property type="entry name" value="ADH_SHORT"/>
    <property type="match status" value="1"/>
</dbReference>
<dbReference type="PANTHER" id="PTHR42879">
    <property type="entry name" value="3-OXOACYL-(ACYL-CARRIER-PROTEIN) REDUCTASE"/>
    <property type="match status" value="1"/>
</dbReference>
<gene>
    <name evidence="2" type="ORF">GQF63_01430</name>
</gene>
<dbReference type="InterPro" id="IPR020904">
    <property type="entry name" value="Sc_DH/Rdtase_CS"/>
</dbReference>
<dbReference type="InterPro" id="IPR036291">
    <property type="entry name" value="NAD(P)-bd_dom_sf"/>
</dbReference>
<dbReference type="InterPro" id="IPR002347">
    <property type="entry name" value="SDR_fam"/>
</dbReference>
<organism evidence="2 3">
    <name type="scientific">Sphingobacterium humi</name>
    <dbReference type="NCBI Taxonomy" id="1796905"/>
    <lineage>
        <taxon>Bacteria</taxon>
        <taxon>Pseudomonadati</taxon>
        <taxon>Bacteroidota</taxon>
        <taxon>Sphingobacteriia</taxon>
        <taxon>Sphingobacteriales</taxon>
        <taxon>Sphingobacteriaceae</taxon>
        <taxon>Sphingobacterium</taxon>
    </lineage>
</organism>
<sequence>MENSVHNLKRAFITGSCEGIGFAMASSLFAAGYQVILHDKQDEDKCLKALTHFGIEPKKNVNYFLADFQSPEAVAGLCEKLPIIDVLILNASTQIRKDFLTINFEEFKEQVFTNYWSSIALIQQVLPAMQQNKWGRIITLGSVQEKKPHPQMAIYAGTKSAIANLVINLAAQYAKDGITINNVSPGVYETARNIEALSNADYAKAILKKIPTGSFGNPADIAALVTLLVSQQGQYITGQTIYCDGGMSL</sequence>
<dbReference type="EMBL" id="WSQA01000001">
    <property type="protein sequence ID" value="MVZ60674.1"/>
    <property type="molecule type" value="Genomic_DNA"/>
</dbReference>
<evidence type="ECO:0000256" key="1">
    <source>
        <dbReference type="ARBA" id="ARBA00006484"/>
    </source>
</evidence>
<dbReference type="GO" id="GO:0032787">
    <property type="term" value="P:monocarboxylic acid metabolic process"/>
    <property type="evidence" value="ECO:0007669"/>
    <property type="project" value="UniProtKB-ARBA"/>
</dbReference>
<comment type="caution">
    <text evidence="2">The sequence shown here is derived from an EMBL/GenBank/DDBJ whole genome shotgun (WGS) entry which is preliminary data.</text>
</comment>
<dbReference type="PRINTS" id="PR00081">
    <property type="entry name" value="GDHRDH"/>
</dbReference>
<evidence type="ECO:0000313" key="3">
    <source>
        <dbReference type="Proteomes" id="UP000435036"/>
    </source>
</evidence>
<accession>A0A6N8KV54</accession>
<dbReference type="Proteomes" id="UP000435036">
    <property type="component" value="Unassembled WGS sequence"/>
</dbReference>
<dbReference type="InterPro" id="IPR050259">
    <property type="entry name" value="SDR"/>
</dbReference>
<evidence type="ECO:0000313" key="2">
    <source>
        <dbReference type="EMBL" id="MVZ60674.1"/>
    </source>
</evidence>
<reference evidence="2 3" key="1">
    <citation type="submission" date="2019-12" db="EMBL/GenBank/DDBJ databases">
        <authorList>
            <person name="Dong K."/>
        </authorList>
    </citation>
    <scope>NUCLEOTIDE SEQUENCE [LARGE SCALE GENOMIC DNA]</scope>
    <source>
        <strain evidence="2 3">JCM 31225</strain>
    </source>
</reference>
<proteinExistence type="inferred from homology"/>
<keyword evidence="3" id="KW-1185">Reference proteome</keyword>
<dbReference type="OrthoDB" id="9804774at2"/>
<dbReference type="RefSeq" id="WP_160367305.1">
    <property type="nucleotide sequence ID" value="NZ_WSQA01000001.1"/>
</dbReference>
<protein>
    <submittedName>
        <fullName evidence="2">SDR family oxidoreductase</fullName>
    </submittedName>
</protein>
<dbReference type="Pfam" id="PF13561">
    <property type="entry name" value="adh_short_C2"/>
    <property type="match status" value="1"/>
</dbReference>
<dbReference type="SUPFAM" id="SSF51735">
    <property type="entry name" value="NAD(P)-binding Rossmann-fold domains"/>
    <property type="match status" value="1"/>
</dbReference>
<dbReference type="AlphaFoldDB" id="A0A6N8KV54"/>
<name>A0A6N8KV54_9SPHI</name>
<dbReference type="Gene3D" id="3.40.50.720">
    <property type="entry name" value="NAD(P)-binding Rossmann-like Domain"/>
    <property type="match status" value="1"/>
</dbReference>
<dbReference type="PANTHER" id="PTHR42879:SF6">
    <property type="entry name" value="NADPH-DEPENDENT REDUCTASE BACG"/>
    <property type="match status" value="1"/>
</dbReference>
<comment type="similarity">
    <text evidence="1">Belongs to the short-chain dehydrogenases/reductases (SDR) family.</text>
</comment>